<evidence type="ECO:0000256" key="2">
    <source>
        <dbReference type="ARBA" id="ARBA00031845"/>
    </source>
</evidence>
<accession>A0A6A6R009</accession>
<dbReference type="Gene3D" id="1.25.40.10">
    <property type="entry name" value="Tetratricopeptide repeat domain"/>
    <property type="match status" value="2"/>
</dbReference>
<dbReference type="OrthoDB" id="65716at2759"/>
<dbReference type="InterPro" id="IPR011990">
    <property type="entry name" value="TPR-like_helical_dom_sf"/>
</dbReference>
<sequence>MAPSNALRSEREKKIKALLTFADSLSTRLTSSPFDATLATDLQAQITSLPLLASTALNAKRNELDKVGTELWNTSTRLKREESQEGSGKQVLCLLRAFAFLLLESAAAGLKRKGATGADGRDEGAVVRLMKVALKSSRVCLEAGMVDVCAKVMERAATLELELVGEKETETDPESDEASRKLRVEYMVLRSALAWRQGRMDIAEHMFSKAELSGHQLDPATAESLSDLLYEIGKDQLKHGRYEAAVKWLERAHEVLGDHELERLSADAGELRLSIMQSLVQSLMKLNDIPEDSDARQRAWQLVNLMDIDYGEKMIVSLLKLELLSSGDTIDCDQYYGVLLRMIRSVVLTETNLKTIMHHVYKLKSQSNTTACKILDDLIRIRLFGADNQDWVEKATITRTWITTKDPNAEDMFEGLRDIFDEVSRHTKTTFSAPATHAAQTLIWKQIESTYSQNEYQSSEAWCALAVHDLFDKAGESNKAKIARKMILCALARQDWEAAGDAFAQMSEFGKAEAMTRYIMYKVSLRSGDAELATQCLDIVCQQSTKDATLLYACVLDAQQTGDKRQAVVALQKVLAKYDYGAPAGVDLPALLRCTVRLLSPLLVENGKINQDVAEELSKVFEGAAAKATTSKRRPINPALEHFTPVEFEWFSKISYNLALKHCTEIHPEYLTRILGACMKFILLVRDQKISEKEDEQQMTLRLLFCDFLSACAYVVLARAEDNLQASAQRYLSVRYHTNNFMKELSDYLEKADISDNVREDLISKHFQLIKFSLEASLKLSDWDSMDALFDKCFIYHDPKHYATLADLVLTIHSHMLKRKLPATYLDRILRVLQVIIDKAWRNDSSGNPAPNGSIRKLARWIRCLFQLAMGFDEKLALNCLTQAIAIAEKRKGTAERFPSLELEWLVATAWNHTVDLYCMNEDEKCGTWADLAMELAGAAEDGGALQNTLIGNRSGMQWEKADK</sequence>
<name>A0A6A6R009_9PEZI</name>
<dbReference type="Proteomes" id="UP000799750">
    <property type="component" value="Unassembled WGS sequence"/>
</dbReference>
<protein>
    <recommendedName>
        <fullName evidence="2">Protein ZIP4 homolog</fullName>
    </recommendedName>
</protein>
<gene>
    <name evidence="3" type="ORF">BU16DRAFT_548769</name>
</gene>
<dbReference type="GO" id="GO:0051321">
    <property type="term" value="P:meiotic cell cycle"/>
    <property type="evidence" value="ECO:0007669"/>
    <property type="project" value="UniProtKB-KW"/>
</dbReference>
<dbReference type="PANTHER" id="PTHR40375">
    <property type="entry name" value="SPORULATION-SPECIFIC PROTEIN 22"/>
    <property type="match status" value="1"/>
</dbReference>
<reference evidence="3" key="1">
    <citation type="journal article" date="2020" name="Stud. Mycol.">
        <title>101 Dothideomycetes genomes: a test case for predicting lifestyles and emergence of pathogens.</title>
        <authorList>
            <person name="Haridas S."/>
            <person name="Albert R."/>
            <person name="Binder M."/>
            <person name="Bloem J."/>
            <person name="Labutti K."/>
            <person name="Salamov A."/>
            <person name="Andreopoulos B."/>
            <person name="Baker S."/>
            <person name="Barry K."/>
            <person name="Bills G."/>
            <person name="Bluhm B."/>
            <person name="Cannon C."/>
            <person name="Castanera R."/>
            <person name="Culley D."/>
            <person name="Daum C."/>
            <person name="Ezra D."/>
            <person name="Gonzalez J."/>
            <person name="Henrissat B."/>
            <person name="Kuo A."/>
            <person name="Liang C."/>
            <person name="Lipzen A."/>
            <person name="Lutzoni F."/>
            <person name="Magnuson J."/>
            <person name="Mondo S."/>
            <person name="Nolan M."/>
            <person name="Ohm R."/>
            <person name="Pangilinan J."/>
            <person name="Park H.-J."/>
            <person name="Ramirez L."/>
            <person name="Alfaro M."/>
            <person name="Sun H."/>
            <person name="Tritt A."/>
            <person name="Yoshinaga Y."/>
            <person name="Zwiers L.-H."/>
            <person name="Turgeon B."/>
            <person name="Goodwin S."/>
            <person name="Spatafora J."/>
            <person name="Crous P."/>
            <person name="Grigoriev I."/>
        </authorList>
    </citation>
    <scope>NUCLEOTIDE SEQUENCE</scope>
    <source>
        <strain evidence="3">CBS 269.34</strain>
    </source>
</reference>
<evidence type="ECO:0000313" key="4">
    <source>
        <dbReference type="Proteomes" id="UP000799750"/>
    </source>
</evidence>
<dbReference type="EMBL" id="MU004186">
    <property type="protein sequence ID" value="KAF2497692.1"/>
    <property type="molecule type" value="Genomic_DNA"/>
</dbReference>
<evidence type="ECO:0000313" key="3">
    <source>
        <dbReference type="EMBL" id="KAF2497692.1"/>
    </source>
</evidence>
<dbReference type="GO" id="GO:0090173">
    <property type="term" value="P:regulation of synaptonemal complex assembly"/>
    <property type="evidence" value="ECO:0007669"/>
    <property type="project" value="InterPro"/>
</dbReference>
<dbReference type="PANTHER" id="PTHR40375:SF2">
    <property type="entry name" value="SPORULATION-SPECIFIC PROTEIN 22"/>
    <property type="match status" value="1"/>
</dbReference>
<proteinExistence type="predicted"/>
<dbReference type="SUPFAM" id="SSF48452">
    <property type="entry name" value="TPR-like"/>
    <property type="match status" value="1"/>
</dbReference>
<dbReference type="InterPro" id="IPR039057">
    <property type="entry name" value="Spo22/ZIP4"/>
</dbReference>
<dbReference type="AlphaFoldDB" id="A0A6A6R009"/>
<keyword evidence="4" id="KW-1185">Reference proteome</keyword>
<dbReference type="InterPro" id="IPR013940">
    <property type="entry name" value="Spo22/ZIP4/TEX11"/>
</dbReference>
<organism evidence="3 4">
    <name type="scientific">Lophium mytilinum</name>
    <dbReference type="NCBI Taxonomy" id="390894"/>
    <lineage>
        <taxon>Eukaryota</taxon>
        <taxon>Fungi</taxon>
        <taxon>Dikarya</taxon>
        <taxon>Ascomycota</taxon>
        <taxon>Pezizomycotina</taxon>
        <taxon>Dothideomycetes</taxon>
        <taxon>Pleosporomycetidae</taxon>
        <taxon>Mytilinidiales</taxon>
        <taxon>Mytilinidiaceae</taxon>
        <taxon>Lophium</taxon>
    </lineage>
</organism>
<keyword evidence="1" id="KW-0469">Meiosis</keyword>
<evidence type="ECO:0000256" key="1">
    <source>
        <dbReference type="ARBA" id="ARBA00023254"/>
    </source>
</evidence>
<dbReference type="Pfam" id="PF08631">
    <property type="entry name" value="SPO22"/>
    <property type="match status" value="1"/>
</dbReference>